<proteinExistence type="inferred from homology"/>
<name>A0A5R8Y1Z8_9BACT</name>
<comment type="subcellular location">
    <subcellularLocation>
        <location evidence="1">Cell membrane</location>
        <topology evidence="1">Multi-pass membrane protein</topology>
    </subcellularLocation>
</comment>
<dbReference type="RefSeq" id="WP_138151780.1">
    <property type="nucleotide sequence ID" value="NZ_VANU01000002.1"/>
</dbReference>
<evidence type="ECO:0000256" key="6">
    <source>
        <dbReference type="ARBA" id="ARBA00023136"/>
    </source>
</evidence>
<comment type="caution">
    <text evidence="9">The sequence shown here is derived from an EMBL/GenBank/DDBJ whole genome shotgun (WGS) entry which is preliminary data.</text>
</comment>
<dbReference type="GO" id="GO:0005886">
    <property type="term" value="C:plasma membrane"/>
    <property type="evidence" value="ECO:0007669"/>
    <property type="project" value="UniProtKB-SubCell"/>
</dbReference>
<feature type="transmembrane region" description="Helical" evidence="7">
    <location>
        <begin position="151"/>
        <end position="170"/>
    </location>
</feature>
<evidence type="ECO:0000256" key="3">
    <source>
        <dbReference type="ARBA" id="ARBA00022475"/>
    </source>
</evidence>
<dbReference type="AlphaFoldDB" id="A0A5R8Y1Z8"/>
<dbReference type="OrthoDB" id="9791874at2"/>
<feature type="transmembrane region" description="Helical" evidence="7">
    <location>
        <begin position="176"/>
        <end position="193"/>
    </location>
</feature>
<evidence type="ECO:0000259" key="8">
    <source>
        <dbReference type="Pfam" id="PF03458"/>
    </source>
</evidence>
<feature type="domain" description="Glycine transporter" evidence="8">
    <location>
        <begin position="94"/>
        <end position="165"/>
    </location>
</feature>
<feature type="domain" description="Glycine transporter" evidence="8">
    <location>
        <begin position="6"/>
        <end position="78"/>
    </location>
</feature>
<dbReference type="PANTHER" id="PTHR30506">
    <property type="entry name" value="INNER MEMBRANE PROTEIN"/>
    <property type="match status" value="1"/>
</dbReference>
<sequence length="202" mass="21880">MTALEIADIVGIISFAISGFLIAVHMKLDILGIFISAFLTAFGGGMIRDVIANKTPYIFTNNLPILLVLGTLVLAVIFKLHKIPDLEGKTAFVITDTIGLASFAISGALIAMKADFNFIGIVLLSLLTAIGGGTLRDVVINRIPAVLISDFYGAIAIIISFVIIATDYFYEINKVTLLAIFIFGIVLRLVAYYRKWHLPTLS</sequence>
<gene>
    <name evidence="9" type="ORF">FDK22_04810</name>
</gene>
<evidence type="ECO:0000256" key="7">
    <source>
        <dbReference type="SAM" id="Phobius"/>
    </source>
</evidence>
<keyword evidence="4 7" id="KW-0812">Transmembrane</keyword>
<feature type="transmembrane region" description="Helical" evidence="7">
    <location>
        <begin position="118"/>
        <end position="139"/>
    </location>
</feature>
<feature type="transmembrane region" description="Helical" evidence="7">
    <location>
        <begin position="31"/>
        <end position="51"/>
    </location>
</feature>
<keyword evidence="5 7" id="KW-1133">Transmembrane helix</keyword>
<keyword evidence="10" id="KW-1185">Reference proteome</keyword>
<keyword evidence="6 7" id="KW-0472">Membrane</keyword>
<dbReference type="EMBL" id="VANU01000002">
    <property type="protein sequence ID" value="TLP39196.1"/>
    <property type="molecule type" value="Genomic_DNA"/>
</dbReference>
<reference evidence="9 10" key="1">
    <citation type="submission" date="2019-05" db="EMBL/GenBank/DDBJ databases">
        <title>Arcobacter sp. nov., isolated from sea sediment.</title>
        <authorList>
            <person name="Kim W."/>
        </authorList>
    </citation>
    <scope>NUCLEOTIDE SEQUENCE [LARGE SCALE GENOMIC DNA]</scope>
    <source>
        <strain evidence="9 10">CAU 1517</strain>
    </source>
</reference>
<comment type="similarity">
    <text evidence="2">Belongs to the UPF0126 family.</text>
</comment>
<accession>A0A5R8Y1Z8</accession>
<organism evidence="9 10">
    <name type="scientific">Arcobacter arenosus</name>
    <dbReference type="NCBI Taxonomy" id="2576037"/>
    <lineage>
        <taxon>Bacteria</taxon>
        <taxon>Pseudomonadati</taxon>
        <taxon>Campylobacterota</taxon>
        <taxon>Epsilonproteobacteria</taxon>
        <taxon>Campylobacterales</taxon>
        <taxon>Arcobacteraceae</taxon>
        <taxon>Arcobacter</taxon>
    </lineage>
</organism>
<dbReference type="InterPro" id="IPR005115">
    <property type="entry name" value="Gly_transporter"/>
</dbReference>
<evidence type="ECO:0000313" key="10">
    <source>
        <dbReference type="Proteomes" id="UP000308901"/>
    </source>
</evidence>
<keyword evidence="3" id="KW-1003">Cell membrane</keyword>
<evidence type="ECO:0000256" key="4">
    <source>
        <dbReference type="ARBA" id="ARBA00022692"/>
    </source>
</evidence>
<dbReference type="PANTHER" id="PTHR30506:SF3">
    <property type="entry name" value="UPF0126 INNER MEMBRANE PROTEIN YADS-RELATED"/>
    <property type="match status" value="1"/>
</dbReference>
<feature type="transmembrane region" description="Helical" evidence="7">
    <location>
        <begin position="6"/>
        <end position="24"/>
    </location>
</feature>
<evidence type="ECO:0000256" key="1">
    <source>
        <dbReference type="ARBA" id="ARBA00004651"/>
    </source>
</evidence>
<feature type="transmembrane region" description="Helical" evidence="7">
    <location>
        <begin position="90"/>
        <end position="112"/>
    </location>
</feature>
<dbReference type="Pfam" id="PF03458">
    <property type="entry name" value="Gly_transporter"/>
    <property type="match status" value="2"/>
</dbReference>
<dbReference type="Proteomes" id="UP000308901">
    <property type="component" value="Unassembled WGS sequence"/>
</dbReference>
<feature type="transmembrane region" description="Helical" evidence="7">
    <location>
        <begin position="57"/>
        <end position="78"/>
    </location>
</feature>
<evidence type="ECO:0000256" key="2">
    <source>
        <dbReference type="ARBA" id="ARBA00008193"/>
    </source>
</evidence>
<evidence type="ECO:0000313" key="9">
    <source>
        <dbReference type="EMBL" id="TLP39196.1"/>
    </source>
</evidence>
<protein>
    <submittedName>
        <fullName evidence="9">Trimeric intracellular cation channel family protein</fullName>
    </submittedName>
</protein>
<evidence type="ECO:0000256" key="5">
    <source>
        <dbReference type="ARBA" id="ARBA00022989"/>
    </source>
</evidence>